<evidence type="ECO:0000313" key="13">
    <source>
        <dbReference type="Proteomes" id="UP000886523"/>
    </source>
</evidence>
<dbReference type="PANTHER" id="PTHR12443:SF9">
    <property type="entry name" value="TRANSLOCATION PROTEIN SEC62"/>
    <property type="match status" value="1"/>
</dbReference>
<dbReference type="GO" id="GO:0005789">
    <property type="term" value="C:endoplasmic reticulum membrane"/>
    <property type="evidence" value="ECO:0007669"/>
    <property type="project" value="UniProtKB-SubCell"/>
</dbReference>
<keyword evidence="13" id="KW-1185">Reference proteome</keyword>
<evidence type="ECO:0000313" key="12">
    <source>
        <dbReference type="EMBL" id="KAF9513800.1"/>
    </source>
</evidence>
<accession>A0A9P6AXP7</accession>
<evidence type="ECO:0000256" key="10">
    <source>
        <dbReference type="ARBA" id="ARBA00023136"/>
    </source>
</evidence>
<feature type="transmembrane region" description="Helical" evidence="11">
    <location>
        <begin position="124"/>
        <end position="146"/>
    </location>
</feature>
<proteinExistence type="inferred from homology"/>
<comment type="similarity">
    <text evidence="2">Belongs to the SEC62 family.</text>
</comment>
<dbReference type="EMBL" id="MU128968">
    <property type="protein sequence ID" value="KAF9513800.1"/>
    <property type="molecule type" value="Genomic_DNA"/>
</dbReference>
<evidence type="ECO:0000256" key="3">
    <source>
        <dbReference type="ARBA" id="ARBA00021257"/>
    </source>
</evidence>
<evidence type="ECO:0000256" key="1">
    <source>
        <dbReference type="ARBA" id="ARBA00004477"/>
    </source>
</evidence>
<reference evidence="12" key="1">
    <citation type="journal article" date="2020" name="Nat. Commun.">
        <title>Large-scale genome sequencing of mycorrhizal fungi provides insights into the early evolution of symbiotic traits.</title>
        <authorList>
            <person name="Miyauchi S."/>
            <person name="Kiss E."/>
            <person name="Kuo A."/>
            <person name="Drula E."/>
            <person name="Kohler A."/>
            <person name="Sanchez-Garcia M."/>
            <person name="Morin E."/>
            <person name="Andreopoulos B."/>
            <person name="Barry K.W."/>
            <person name="Bonito G."/>
            <person name="Buee M."/>
            <person name="Carver A."/>
            <person name="Chen C."/>
            <person name="Cichocki N."/>
            <person name="Clum A."/>
            <person name="Culley D."/>
            <person name="Crous P.W."/>
            <person name="Fauchery L."/>
            <person name="Girlanda M."/>
            <person name="Hayes R.D."/>
            <person name="Keri Z."/>
            <person name="LaButti K."/>
            <person name="Lipzen A."/>
            <person name="Lombard V."/>
            <person name="Magnuson J."/>
            <person name="Maillard F."/>
            <person name="Murat C."/>
            <person name="Nolan M."/>
            <person name="Ohm R.A."/>
            <person name="Pangilinan J."/>
            <person name="Pereira M.F."/>
            <person name="Perotto S."/>
            <person name="Peter M."/>
            <person name="Pfister S."/>
            <person name="Riley R."/>
            <person name="Sitrit Y."/>
            <person name="Stielow J.B."/>
            <person name="Szollosi G."/>
            <person name="Zifcakova L."/>
            <person name="Stursova M."/>
            <person name="Spatafora J.W."/>
            <person name="Tedersoo L."/>
            <person name="Vaario L.M."/>
            <person name="Yamada A."/>
            <person name="Yan M."/>
            <person name="Wang P."/>
            <person name="Xu J."/>
            <person name="Bruns T."/>
            <person name="Baldrian P."/>
            <person name="Vilgalys R."/>
            <person name="Dunand C."/>
            <person name="Henrissat B."/>
            <person name="Grigoriev I.V."/>
            <person name="Hibbett D."/>
            <person name="Nagy L.G."/>
            <person name="Martin F.M."/>
        </authorList>
    </citation>
    <scope>NUCLEOTIDE SEQUENCE</scope>
    <source>
        <strain evidence="12">UP504</strain>
    </source>
</reference>
<keyword evidence="6" id="KW-0256">Endoplasmic reticulum</keyword>
<keyword evidence="10 11" id="KW-0472">Membrane</keyword>
<evidence type="ECO:0000256" key="6">
    <source>
        <dbReference type="ARBA" id="ARBA00022824"/>
    </source>
</evidence>
<sequence>MEQQKTAPPEVLKVVKWLRSSKSGIKIRVGILNGKRIDYFKGKSAVKALLSPGYAKLKGVPPQPKTEEEASAQLLAMIPFAFFLRVERGASSGGSSSPKHLQIVQQQTFQADMHFAWFYDGPQWTTYLGGAVMVGVILAGVMFPLWPPIMRLGAYYLSLLFFGLIGLFFAIAIFRLIFYIITVIVASPGIMDLP</sequence>
<comment type="caution">
    <text evidence="12">The sequence shown here is derived from an EMBL/GenBank/DDBJ whole genome shotgun (WGS) entry which is preliminary data.</text>
</comment>
<organism evidence="12 13">
    <name type="scientific">Hydnum rufescens UP504</name>
    <dbReference type="NCBI Taxonomy" id="1448309"/>
    <lineage>
        <taxon>Eukaryota</taxon>
        <taxon>Fungi</taxon>
        <taxon>Dikarya</taxon>
        <taxon>Basidiomycota</taxon>
        <taxon>Agaricomycotina</taxon>
        <taxon>Agaricomycetes</taxon>
        <taxon>Cantharellales</taxon>
        <taxon>Hydnaceae</taxon>
        <taxon>Hydnum</taxon>
    </lineage>
</organism>
<feature type="transmembrane region" description="Helical" evidence="11">
    <location>
        <begin position="153"/>
        <end position="186"/>
    </location>
</feature>
<keyword evidence="7" id="KW-0653">Protein transport</keyword>
<protein>
    <recommendedName>
        <fullName evidence="3">Translocation protein SEC62</fullName>
    </recommendedName>
</protein>
<keyword evidence="9" id="KW-0811">Translocation</keyword>
<evidence type="ECO:0000256" key="7">
    <source>
        <dbReference type="ARBA" id="ARBA00022927"/>
    </source>
</evidence>
<gene>
    <name evidence="12" type="ORF">BS47DRAFT_936009</name>
</gene>
<evidence type="ECO:0000256" key="4">
    <source>
        <dbReference type="ARBA" id="ARBA00022448"/>
    </source>
</evidence>
<evidence type="ECO:0000256" key="11">
    <source>
        <dbReference type="SAM" id="Phobius"/>
    </source>
</evidence>
<evidence type="ECO:0000256" key="9">
    <source>
        <dbReference type="ARBA" id="ARBA00023010"/>
    </source>
</evidence>
<dbReference type="GO" id="GO:0031204">
    <property type="term" value="P:post-translational protein targeting to membrane, translocation"/>
    <property type="evidence" value="ECO:0007669"/>
    <property type="project" value="TreeGrafter"/>
</dbReference>
<evidence type="ECO:0000256" key="8">
    <source>
        <dbReference type="ARBA" id="ARBA00022989"/>
    </source>
</evidence>
<keyword evidence="8 11" id="KW-1133">Transmembrane helix</keyword>
<keyword evidence="4" id="KW-0813">Transport</keyword>
<evidence type="ECO:0000256" key="2">
    <source>
        <dbReference type="ARBA" id="ARBA00010604"/>
    </source>
</evidence>
<comment type="subcellular location">
    <subcellularLocation>
        <location evidence="1">Endoplasmic reticulum membrane</location>
        <topology evidence="1">Multi-pass membrane protein</topology>
    </subcellularLocation>
</comment>
<dbReference type="InterPro" id="IPR004728">
    <property type="entry name" value="Sec62"/>
</dbReference>
<dbReference type="Proteomes" id="UP000886523">
    <property type="component" value="Unassembled WGS sequence"/>
</dbReference>
<dbReference type="AlphaFoldDB" id="A0A9P6AXP7"/>
<evidence type="ECO:0000256" key="5">
    <source>
        <dbReference type="ARBA" id="ARBA00022692"/>
    </source>
</evidence>
<dbReference type="PANTHER" id="PTHR12443">
    <property type="entry name" value="TRANSLOCATION PROTEIN SEC62"/>
    <property type="match status" value="1"/>
</dbReference>
<dbReference type="Pfam" id="PF03839">
    <property type="entry name" value="Sec62"/>
    <property type="match status" value="1"/>
</dbReference>
<keyword evidence="5 11" id="KW-0812">Transmembrane</keyword>
<dbReference type="OrthoDB" id="200187at2759"/>
<name>A0A9P6AXP7_9AGAM</name>